<feature type="region of interest" description="Disordered" evidence="1">
    <location>
        <begin position="1"/>
        <end position="23"/>
    </location>
</feature>
<dbReference type="PANTHER" id="PTHR33127">
    <property type="entry name" value="TRANSMEMBRANE PROTEIN"/>
    <property type="match status" value="1"/>
</dbReference>
<evidence type="ECO:0000313" key="4">
    <source>
        <dbReference type="Proteomes" id="UP000604825"/>
    </source>
</evidence>
<reference evidence="3" key="1">
    <citation type="submission" date="2020-10" db="EMBL/GenBank/DDBJ databases">
        <authorList>
            <person name="Han B."/>
            <person name="Lu T."/>
            <person name="Zhao Q."/>
            <person name="Huang X."/>
            <person name="Zhao Y."/>
        </authorList>
    </citation>
    <scope>NUCLEOTIDE SEQUENCE</scope>
</reference>
<proteinExistence type="predicted"/>
<comment type="caution">
    <text evidence="3">The sequence shown here is derived from an EMBL/GenBank/DDBJ whole genome shotgun (WGS) entry which is preliminary data.</text>
</comment>
<dbReference type="EMBL" id="CAJGYO010000006">
    <property type="protein sequence ID" value="CAD6235497.1"/>
    <property type="molecule type" value="Genomic_DNA"/>
</dbReference>
<dbReference type="AlphaFoldDB" id="A0A811P664"/>
<protein>
    <recommendedName>
        <fullName evidence="2">KIB1-4 beta-propeller domain-containing protein</fullName>
    </recommendedName>
</protein>
<dbReference type="OrthoDB" id="676569at2759"/>
<evidence type="ECO:0000313" key="3">
    <source>
        <dbReference type="EMBL" id="CAD6235497.1"/>
    </source>
</evidence>
<dbReference type="InterPro" id="IPR005174">
    <property type="entry name" value="KIB1-4_b-propeller"/>
</dbReference>
<evidence type="ECO:0000256" key="1">
    <source>
        <dbReference type="SAM" id="MobiDB-lite"/>
    </source>
</evidence>
<accession>A0A811P664</accession>
<feature type="domain" description="KIB1-4 beta-propeller" evidence="2">
    <location>
        <begin position="43"/>
        <end position="306"/>
    </location>
</feature>
<keyword evidence="4" id="KW-1185">Reference proteome</keyword>
<organism evidence="3 4">
    <name type="scientific">Miscanthus lutarioriparius</name>
    <dbReference type="NCBI Taxonomy" id="422564"/>
    <lineage>
        <taxon>Eukaryota</taxon>
        <taxon>Viridiplantae</taxon>
        <taxon>Streptophyta</taxon>
        <taxon>Embryophyta</taxon>
        <taxon>Tracheophyta</taxon>
        <taxon>Spermatophyta</taxon>
        <taxon>Magnoliopsida</taxon>
        <taxon>Liliopsida</taxon>
        <taxon>Poales</taxon>
        <taxon>Poaceae</taxon>
        <taxon>PACMAD clade</taxon>
        <taxon>Panicoideae</taxon>
        <taxon>Andropogonodae</taxon>
        <taxon>Andropogoneae</taxon>
        <taxon>Saccharinae</taxon>
        <taxon>Miscanthus</taxon>
    </lineage>
</organism>
<dbReference type="Proteomes" id="UP000604825">
    <property type="component" value="Unassembled WGS sequence"/>
</dbReference>
<dbReference type="Pfam" id="PF03478">
    <property type="entry name" value="Beta-prop_KIB1-4"/>
    <property type="match status" value="1"/>
</dbReference>
<evidence type="ECO:0000259" key="2">
    <source>
        <dbReference type="Pfam" id="PF03478"/>
    </source>
</evidence>
<name>A0A811P664_9POAL</name>
<gene>
    <name evidence="3" type="ORF">NCGR_LOCUS23693</name>
</gene>
<sequence>MEKEKDTVGVSVHGDGGRPPLGSKPLLVYDHGFDPNGRQTAVSIADMSVHTHVVPELSENNFHVTPHGWVFLNGLGSLRARLWDPLSGESLALPDMEHDLPVHWKCYLSDVPTAPSCVVLLLYITEPKFLYCRVGDTHWITHEYDVGDVNLPPSYAPPRRRVIQQAGAVGGKFYILEKGKLGFLDFSPAPEFSYHDYTPPVPEPVDGSNCCRSHVAASGGELFVVRIYHKGFTPEILTVRVYKFDDLAGPTTTLREVADLGDKVLLLSDSNQLLLKSASKYGLKGNRIYFMHNVLEEPDGGLLHVFDLDNQSLDTMRPCQDMTELMCCPFWMLPTDHDSAQEVEN</sequence>
<dbReference type="PANTHER" id="PTHR33127:SF50">
    <property type="entry name" value="OS01G0885800 PROTEIN"/>
    <property type="match status" value="1"/>
</dbReference>